<dbReference type="GO" id="GO:0004386">
    <property type="term" value="F:helicase activity"/>
    <property type="evidence" value="ECO:0007669"/>
    <property type="project" value="UniProtKB-KW"/>
</dbReference>
<proteinExistence type="predicted"/>
<keyword evidence="2" id="KW-0347">Helicase</keyword>
<reference evidence="1" key="1">
    <citation type="journal article" date="2013" name="Nat. Biotechnol.">
        <title>Draft genome sequence of chickpea (Cicer arietinum) provides a resource for trait improvement.</title>
        <authorList>
            <person name="Varshney R.K."/>
            <person name="Song C."/>
            <person name="Saxena R.K."/>
            <person name="Azam S."/>
            <person name="Yu S."/>
            <person name="Sharpe A.G."/>
            <person name="Cannon S."/>
            <person name="Baek J."/>
            <person name="Rosen B.D."/>
            <person name="Tar'an B."/>
            <person name="Millan T."/>
            <person name="Zhang X."/>
            <person name="Ramsay L.D."/>
            <person name="Iwata A."/>
            <person name="Wang Y."/>
            <person name="Nelson W."/>
            <person name="Farmer A.D."/>
            <person name="Gaur P.M."/>
            <person name="Soderlund C."/>
            <person name="Penmetsa R.V."/>
            <person name="Xu C."/>
            <person name="Bharti A.K."/>
            <person name="He W."/>
            <person name="Winter P."/>
            <person name="Zhao S."/>
            <person name="Hane J.K."/>
            <person name="Carrasquilla-Garcia N."/>
            <person name="Condie J.A."/>
            <person name="Upadhyaya H.D."/>
            <person name="Luo M.C."/>
            <person name="Thudi M."/>
            <person name="Gowda C.L."/>
            <person name="Singh N.P."/>
            <person name="Lichtenzveig J."/>
            <person name="Gali K.K."/>
            <person name="Rubio J."/>
            <person name="Nadarajan N."/>
            <person name="Dolezel J."/>
            <person name="Bansal K.C."/>
            <person name="Xu X."/>
            <person name="Edwards D."/>
            <person name="Zhang G."/>
            <person name="Kahl G."/>
            <person name="Gil J."/>
            <person name="Singh K.B."/>
            <person name="Datta S.K."/>
            <person name="Jackson S.A."/>
            <person name="Wang J."/>
            <person name="Cook D.R."/>
        </authorList>
    </citation>
    <scope>NUCLEOTIDE SEQUENCE [LARGE SCALE GENOMIC DNA]</scope>
    <source>
        <strain evidence="1">cv. CDC Frontier</strain>
    </source>
</reference>
<keyword evidence="1" id="KW-1185">Reference proteome</keyword>
<sequence length="130" mass="13914">MCEPPGDILVFLTGEEEKEDACRKISKEVANLGDQVGLVPVKAVPLYSTLSPAMQQKIFEPAPPPVKEGGPAGRKIVNDLFEDSLRAAGIQGVEAVTKLYVSNLDRGVTNENIRELSSELGEYGTITSAV</sequence>
<keyword evidence="2" id="KW-0547">Nucleotide-binding</keyword>
<dbReference type="Proteomes" id="UP000087171">
    <property type="component" value="Chromosome Ca7"/>
</dbReference>
<name>A0A3Q7YGI9_CICAR</name>
<dbReference type="Gene3D" id="3.40.50.300">
    <property type="entry name" value="P-loop containing nucleotide triphosphate hydrolases"/>
    <property type="match status" value="1"/>
</dbReference>
<accession>A0A3Q7YGI9</accession>
<keyword evidence="2" id="KW-0067">ATP-binding</keyword>
<protein>
    <submittedName>
        <fullName evidence="2">Probable pre-mRNA-splicing factor ATP-dependent RNA helicase DEAH3</fullName>
    </submittedName>
</protein>
<dbReference type="RefSeq" id="XP_027192320.1">
    <property type="nucleotide sequence ID" value="XM_027336519.1"/>
</dbReference>
<gene>
    <name evidence="2" type="primary">LOC113787612</name>
</gene>
<dbReference type="InterPro" id="IPR027417">
    <property type="entry name" value="P-loop_NTPase"/>
</dbReference>
<dbReference type="STRING" id="3827.A0A3Q7YGI9"/>
<dbReference type="AlphaFoldDB" id="A0A3Q7YGI9"/>
<organism evidence="1 2">
    <name type="scientific">Cicer arietinum</name>
    <name type="common">Chickpea</name>
    <name type="synonym">Garbanzo</name>
    <dbReference type="NCBI Taxonomy" id="3827"/>
    <lineage>
        <taxon>Eukaryota</taxon>
        <taxon>Viridiplantae</taxon>
        <taxon>Streptophyta</taxon>
        <taxon>Embryophyta</taxon>
        <taxon>Tracheophyta</taxon>
        <taxon>Spermatophyta</taxon>
        <taxon>Magnoliopsida</taxon>
        <taxon>eudicotyledons</taxon>
        <taxon>Gunneridae</taxon>
        <taxon>Pentapetalae</taxon>
        <taxon>rosids</taxon>
        <taxon>fabids</taxon>
        <taxon>Fabales</taxon>
        <taxon>Fabaceae</taxon>
        <taxon>Papilionoideae</taxon>
        <taxon>50 kb inversion clade</taxon>
        <taxon>NPAAA clade</taxon>
        <taxon>Hologalegina</taxon>
        <taxon>IRL clade</taxon>
        <taxon>Cicereae</taxon>
        <taxon>Cicer</taxon>
    </lineage>
</organism>
<evidence type="ECO:0000313" key="1">
    <source>
        <dbReference type="Proteomes" id="UP000087171"/>
    </source>
</evidence>
<evidence type="ECO:0000313" key="2">
    <source>
        <dbReference type="RefSeq" id="XP_027192320.1"/>
    </source>
</evidence>
<keyword evidence="2" id="KW-0378">Hydrolase</keyword>
<reference evidence="2" key="2">
    <citation type="submission" date="2025-08" db="UniProtKB">
        <authorList>
            <consortium name="RefSeq"/>
        </authorList>
    </citation>
    <scope>IDENTIFICATION</scope>
    <source>
        <tissue evidence="2">Etiolated seedlings</tissue>
    </source>
</reference>
<dbReference type="OrthoDB" id="1936457at2759"/>